<dbReference type="NCBIfam" id="TIGR01455">
    <property type="entry name" value="glmM"/>
    <property type="match status" value="1"/>
</dbReference>
<dbReference type="RefSeq" id="WP_013427295.1">
    <property type="nucleotide sequence ID" value="NC_014666.1"/>
</dbReference>
<evidence type="ECO:0000259" key="13">
    <source>
        <dbReference type="Pfam" id="PF02878"/>
    </source>
</evidence>
<dbReference type="InParanoid" id="E3J380"/>
<keyword evidence="4 9" id="KW-0460">Magnesium</keyword>
<comment type="similarity">
    <text evidence="1 9 10">Belongs to the phosphohexose mutase family.</text>
</comment>
<dbReference type="FunFam" id="3.30.310.50:FF:000001">
    <property type="entry name" value="Phosphoglucosamine mutase"/>
    <property type="match status" value="1"/>
</dbReference>
<dbReference type="GO" id="GO:0009252">
    <property type="term" value="P:peptidoglycan biosynthetic process"/>
    <property type="evidence" value="ECO:0007669"/>
    <property type="project" value="TreeGrafter"/>
</dbReference>
<dbReference type="InterPro" id="IPR005845">
    <property type="entry name" value="A-D-PHexomutase_a/b/a-II"/>
</dbReference>
<proteinExistence type="inferred from homology"/>
<gene>
    <name evidence="9" type="primary">glmM</name>
    <name evidence="16" type="ordered locus">FraEuI1c_6193</name>
</gene>
<keyword evidence="2 9" id="KW-0597">Phosphoprotein</keyword>
<evidence type="ECO:0000313" key="17">
    <source>
        <dbReference type="Proteomes" id="UP000002484"/>
    </source>
</evidence>
<dbReference type="InterPro" id="IPR016066">
    <property type="entry name" value="A-D-PHexomutase_CS"/>
</dbReference>
<dbReference type="FunCoup" id="E3J380">
    <property type="interactions" value="286"/>
</dbReference>
<dbReference type="Proteomes" id="UP000002484">
    <property type="component" value="Chromosome"/>
</dbReference>
<dbReference type="FunFam" id="3.40.120.10:FF:000001">
    <property type="entry name" value="Phosphoglucosamine mutase"/>
    <property type="match status" value="1"/>
</dbReference>
<comment type="function">
    <text evidence="9 11">Catalyzes the conversion of glucosamine-6-phosphate to glucosamine-1-phosphate.</text>
</comment>
<dbReference type="GO" id="GO:0008966">
    <property type="term" value="F:phosphoglucosamine mutase activity"/>
    <property type="evidence" value="ECO:0007669"/>
    <property type="project" value="UniProtKB-UniRule"/>
</dbReference>
<evidence type="ECO:0000256" key="9">
    <source>
        <dbReference type="HAMAP-Rule" id="MF_01554"/>
    </source>
</evidence>
<feature type="domain" description="Alpha-D-phosphohexomutase alpha/beta/alpha" evidence="15">
    <location>
        <begin position="268"/>
        <end position="377"/>
    </location>
</feature>
<dbReference type="SUPFAM" id="SSF55957">
    <property type="entry name" value="Phosphoglucomutase, C-terminal domain"/>
    <property type="match status" value="1"/>
</dbReference>
<dbReference type="EMBL" id="CP002299">
    <property type="protein sequence ID" value="ADP84177.1"/>
    <property type="molecule type" value="Genomic_DNA"/>
</dbReference>
<evidence type="ECO:0000259" key="12">
    <source>
        <dbReference type="Pfam" id="PF00408"/>
    </source>
</evidence>
<dbReference type="InterPro" id="IPR016055">
    <property type="entry name" value="A-D-PHexomutase_a/b/a-I/II/III"/>
</dbReference>
<evidence type="ECO:0000256" key="1">
    <source>
        <dbReference type="ARBA" id="ARBA00010231"/>
    </source>
</evidence>
<evidence type="ECO:0000256" key="7">
    <source>
        <dbReference type="ARBA" id="ARBA00066330"/>
    </source>
</evidence>
<feature type="binding site" evidence="9">
    <location>
        <position position="255"/>
    </location>
    <ligand>
        <name>Mg(2+)</name>
        <dbReference type="ChEBI" id="CHEBI:18420"/>
    </ligand>
</feature>
<dbReference type="GO" id="GO:0006048">
    <property type="term" value="P:UDP-N-acetylglucosamine biosynthetic process"/>
    <property type="evidence" value="ECO:0007669"/>
    <property type="project" value="TreeGrafter"/>
</dbReference>
<protein>
    <recommendedName>
        <fullName evidence="8 9">Phosphoglucosamine mutase</fullName>
        <ecNumber evidence="7 9">5.4.2.10</ecNumber>
    </recommendedName>
</protein>
<dbReference type="InterPro" id="IPR005846">
    <property type="entry name" value="A-D-PHexomutase_a/b/a-III"/>
</dbReference>
<feature type="domain" description="Alpha-D-phosphohexomutase alpha/beta/alpha" evidence="14">
    <location>
        <begin position="169"/>
        <end position="264"/>
    </location>
</feature>
<keyword evidence="17" id="KW-1185">Reference proteome</keyword>
<comment type="catalytic activity">
    <reaction evidence="6 9 11">
        <text>alpha-D-glucosamine 1-phosphate = D-glucosamine 6-phosphate</text>
        <dbReference type="Rhea" id="RHEA:23424"/>
        <dbReference type="ChEBI" id="CHEBI:58516"/>
        <dbReference type="ChEBI" id="CHEBI:58725"/>
        <dbReference type="EC" id="5.4.2.10"/>
    </reaction>
</comment>
<dbReference type="HOGENOM" id="CLU_016950_7_0_11"/>
<evidence type="ECO:0000256" key="4">
    <source>
        <dbReference type="ARBA" id="ARBA00022842"/>
    </source>
</evidence>
<evidence type="ECO:0000256" key="6">
    <source>
        <dbReference type="ARBA" id="ARBA00050364"/>
    </source>
</evidence>
<feature type="binding site" evidence="9">
    <location>
        <position position="253"/>
    </location>
    <ligand>
        <name>Mg(2+)</name>
        <dbReference type="ChEBI" id="CHEBI:18420"/>
    </ligand>
</feature>
<dbReference type="GO" id="GO:0004615">
    <property type="term" value="F:phosphomannomutase activity"/>
    <property type="evidence" value="ECO:0007669"/>
    <property type="project" value="TreeGrafter"/>
</dbReference>
<accession>E3J380</accession>
<feature type="active site" description="Phosphoserine intermediate" evidence="9">
    <location>
        <position position="109"/>
    </location>
</feature>
<dbReference type="GO" id="GO:0005975">
    <property type="term" value="P:carbohydrate metabolic process"/>
    <property type="evidence" value="ECO:0007669"/>
    <property type="project" value="InterPro"/>
</dbReference>
<dbReference type="Pfam" id="PF02879">
    <property type="entry name" value="PGM_PMM_II"/>
    <property type="match status" value="1"/>
</dbReference>
<evidence type="ECO:0000256" key="5">
    <source>
        <dbReference type="ARBA" id="ARBA00023235"/>
    </source>
</evidence>
<dbReference type="Pfam" id="PF02878">
    <property type="entry name" value="PGM_PMM_I"/>
    <property type="match status" value="1"/>
</dbReference>
<dbReference type="InterPro" id="IPR005841">
    <property type="entry name" value="Alpha-D-phosphohexomutase_SF"/>
</dbReference>
<evidence type="ECO:0000259" key="14">
    <source>
        <dbReference type="Pfam" id="PF02879"/>
    </source>
</evidence>
<feature type="modified residue" description="Phosphoserine" evidence="9">
    <location>
        <position position="109"/>
    </location>
</feature>
<dbReference type="PRINTS" id="PR00509">
    <property type="entry name" value="PGMPMM"/>
</dbReference>
<evidence type="ECO:0000259" key="15">
    <source>
        <dbReference type="Pfam" id="PF02880"/>
    </source>
</evidence>
<dbReference type="eggNOG" id="COG1109">
    <property type="taxonomic scope" value="Bacteria"/>
</dbReference>
<dbReference type="FunFam" id="3.40.120.10:FF:000002">
    <property type="entry name" value="Phosphoglucosamine mutase"/>
    <property type="match status" value="1"/>
</dbReference>
<name>E3J380_PSEI1</name>
<dbReference type="Gene3D" id="3.40.120.10">
    <property type="entry name" value="Alpha-D-Glucose-1,6-Bisphosphate, subunit A, domain 3"/>
    <property type="match status" value="3"/>
</dbReference>
<dbReference type="InterPro" id="IPR036900">
    <property type="entry name" value="A-D-PHexomutase_C_sf"/>
</dbReference>
<reference evidence="16 17" key="1">
    <citation type="submission" date="2010-10" db="EMBL/GenBank/DDBJ databases">
        <title>Complete sequence of Frankia sp. EuI1c.</title>
        <authorList>
            <consortium name="US DOE Joint Genome Institute"/>
            <person name="Lucas S."/>
            <person name="Copeland A."/>
            <person name="Lapidus A."/>
            <person name="Cheng J.-F."/>
            <person name="Bruce D."/>
            <person name="Goodwin L."/>
            <person name="Pitluck S."/>
            <person name="Chertkov O."/>
            <person name="Detter J.C."/>
            <person name="Han C."/>
            <person name="Tapia R."/>
            <person name="Land M."/>
            <person name="Hauser L."/>
            <person name="Jeffries C."/>
            <person name="Kyrpides N."/>
            <person name="Ivanova N."/>
            <person name="Mikhailova N."/>
            <person name="Beauchemin N."/>
            <person name="Sen A."/>
            <person name="Sur S.A."/>
            <person name="Gtari M."/>
            <person name="Wall L."/>
            <person name="Tisa L."/>
            <person name="Woyke T."/>
        </authorList>
    </citation>
    <scope>NUCLEOTIDE SEQUENCE [LARGE SCALE GENOMIC DNA]</scope>
    <source>
        <strain evidence="17">DSM 45817 / CECT 9037 / EuI1c</strain>
    </source>
</reference>
<dbReference type="GO" id="GO:0000287">
    <property type="term" value="F:magnesium ion binding"/>
    <property type="evidence" value="ECO:0007669"/>
    <property type="project" value="UniProtKB-UniRule"/>
</dbReference>
<dbReference type="KEGG" id="fri:FraEuI1c_6193"/>
<feature type="domain" description="Alpha-D-phosphohexomutase C-terminal" evidence="12">
    <location>
        <begin position="384"/>
        <end position="450"/>
    </location>
</feature>
<dbReference type="SUPFAM" id="SSF53738">
    <property type="entry name" value="Phosphoglucomutase, first 3 domains"/>
    <property type="match status" value="3"/>
</dbReference>
<feature type="domain" description="Alpha-D-phosphohexomutase alpha/beta/alpha" evidence="13">
    <location>
        <begin position="3"/>
        <end position="142"/>
    </location>
</feature>
<evidence type="ECO:0000256" key="8">
    <source>
        <dbReference type="ARBA" id="ARBA00068193"/>
    </source>
</evidence>
<keyword evidence="5 9" id="KW-0413">Isomerase</keyword>
<dbReference type="HAMAP" id="MF_01554_B">
    <property type="entry name" value="GlmM_B"/>
    <property type="match status" value="1"/>
</dbReference>
<dbReference type="OrthoDB" id="9803322at2"/>
<dbReference type="InterPro" id="IPR005843">
    <property type="entry name" value="A-D-PHexomutase_C"/>
</dbReference>
<sequence>MGRLFGTDGVRGVANVDLTAELALRLAEAAVEVLTENRAALTPRAAGDRPIVVVGRDTRPSGEFLEAAVLAGLASRGADVVRVGVVPTPAVAHIVAATGADLGVMLSASHNPMPDNGIKLFAAGGHKLPDEVEDAIEARLRTQPAGRPTGAAVGRVRDEPGYIDGVVDGYVKHLLATLPLRLDGLRVVVDCAQGAASRLAPRVLREAGAEVIALHADGDGEHINDGCGATHLDSLRAAVLAHGADVGIAHDGDADRCLAVDADGEIVDGDQIMAVCALALAERGELTDRRVVVTVMSNLGFHHAMREAGIEALATPVGDRYVLAEMRRLGVTLGGEQSGHIVFLRHATTGDGLLTALTLLGRVRETGQPLGELAKAMTRLPQVLVNVRGVDRSGVQGSAPLAAAVAAAEAELGTEGRVLLRPSGTEPLVRVMVEAPTDARARAVATELADVVRRELAIAG</sequence>
<dbReference type="AlphaFoldDB" id="E3J380"/>
<dbReference type="PANTHER" id="PTHR42946:SF1">
    <property type="entry name" value="PHOSPHOGLUCOMUTASE (ALPHA-D-GLUCOSE-1,6-BISPHOSPHATE-DEPENDENT)"/>
    <property type="match status" value="1"/>
</dbReference>
<evidence type="ECO:0000256" key="2">
    <source>
        <dbReference type="ARBA" id="ARBA00022553"/>
    </source>
</evidence>
<dbReference type="STRING" id="298654.FraEuI1c_6193"/>
<feature type="binding site" description="via phosphate group" evidence="9">
    <location>
        <position position="109"/>
    </location>
    <ligand>
        <name>Mg(2+)</name>
        <dbReference type="ChEBI" id="CHEBI:18420"/>
    </ligand>
</feature>
<feature type="binding site" evidence="9">
    <location>
        <position position="251"/>
    </location>
    <ligand>
        <name>Mg(2+)</name>
        <dbReference type="ChEBI" id="CHEBI:18420"/>
    </ligand>
</feature>
<dbReference type="CDD" id="cd05802">
    <property type="entry name" value="GlmM"/>
    <property type="match status" value="1"/>
</dbReference>
<dbReference type="InterPro" id="IPR050060">
    <property type="entry name" value="Phosphoglucosamine_mutase"/>
</dbReference>
<evidence type="ECO:0000256" key="10">
    <source>
        <dbReference type="RuleBase" id="RU004326"/>
    </source>
</evidence>
<comment type="PTM">
    <text evidence="9">Activated by phosphorylation.</text>
</comment>
<dbReference type="Pfam" id="PF02880">
    <property type="entry name" value="PGM_PMM_III"/>
    <property type="match status" value="1"/>
</dbReference>
<dbReference type="EC" id="5.4.2.10" evidence="7 9"/>
<dbReference type="InterPro" id="IPR006352">
    <property type="entry name" value="GlmM_bact"/>
</dbReference>
<evidence type="ECO:0000256" key="11">
    <source>
        <dbReference type="RuleBase" id="RU004327"/>
    </source>
</evidence>
<dbReference type="Pfam" id="PF00408">
    <property type="entry name" value="PGM_PMM_IV"/>
    <property type="match status" value="1"/>
</dbReference>
<dbReference type="GO" id="GO:0005829">
    <property type="term" value="C:cytosol"/>
    <property type="evidence" value="ECO:0007669"/>
    <property type="project" value="TreeGrafter"/>
</dbReference>
<evidence type="ECO:0000256" key="3">
    <source>
        <dbReference type="ARBA" id="ARBA00022723"/>
    </source>
</evidence>
<dbReference type="InterPro" id="IPR005844">
    <property type="entry name" value="A-D-PHexomutase_a/b/a-I"/>
</dbReference>
<comment type="cofactor">
    <cofactor evidence="9">
        <name>Mg(2+)</name>
        <dbReference type="ChEBI" id="CHEBI:18420"/>
    </cofactor>
    <text evidence="9">Binds 1 Mg(2+) ion per subunit.</text>
</comment>
<keyword evidence="3 9" id="KW-0479">Metal-binding</keyword>
<dbReference type="PANTHER" id="PTHR42946">
    <property type="entry name" value="PHOSPHOHEXOSE MUTASE"/>
    <property type="match status" value="1"/>
</dbReference>
<organism evidence="16 17">
    <name type="scientific">Pseudofrankia inefficax (strain DSM 45817 / CECT 9037 / DDB 130130 / EuI1c)</name>
    <name type="common">Frankia inefficax</name>
    <dbReference type="NCBI Taxonomy" id="298654"/>
    <lineage>
        <taxon>Bacteria</taxon>
        <taxon>Bacillati</taxon>
        <taxon>Actinomycetota</taxon>
        <taxon>Actinomycetes</taxon>
        <taxon>Frankiales</taxon>
        <taxon>Frankiaceae</taxon>
        <taxon>Pseudofrankia</taxon>
    </lineage>
</organism>
<dbReference type="Gene3D" id="3.30.310.50">
    <property type="entry name" value="Alpha-D-phosphohexomutase, C-terminal domain"/>
    <property type="match status" value="1"/>
</dbReference>
<evidence type="ECO:0000313" key="16">
    <source>
        <dbReference type="EMBL" id="ADP84177.1"/>
    </source>
</evidence>
<dbReference type="PROSITE" id="PS00710">
    <property type="entry name" value="PGM_PMM"/>
    <property type="match status" value="1"/>
</dbReference>